<feature type="non-terminal residue" evidence="1">
    <location>
        <position position="1"/>
    </location>
</feature>
<protein>
    <submittedName>
        <fullName evidence="1">Uncharacterized protein</fullName>
    </submittedName>
</protein>
<name>A0A6N2AJB1_SOLCI</name>
<comment type="caution">
    <text evidence="1">The sequence shown here is derived from an EMBL/GenBank/DDBJ whole genome shotgun (WGS) entry which is preliminary data.</text>
</comment>
<reference evidence="1" key="1">
    <citation type="submission" date="2019-05" db="EMBL/GenBank/DDBJ databases">
        <title>The de novo reference genome and transcriptome assemblies of the wild tomato species Solanum chilense.</title>
        <authorList>
            <person name="Stam R."/>
            <person name="Nosenko T."/>
            <person name="Hoerger A.C."/>
            <person name="Stephan W."/>
            <person name="Seidel M.A."/>
            <person name="Kuhn J.M.M."/>
            <person name="Haberer G."/>
            <person name="Tellier A."/>
        </authorList>
    </citation>
    <scope>NUCLEOTIDE SEQUENCE</scope>
    <source>
        <tissue evidence="1">Mature leaves</tissue>
    </source>
</reference>
<evidence type="ECO:0000313" key="1">
    <source>
        <dbReference type="EMBL" id="TMW80083.1"/>
    </source>
</evidence>
<proteinExistence type="predicted"/>
<dbReference type="AlphaFoldDB" id="A0A6N2AJB1"/>
<feature type="non-terminal residue" evidence="1">
    <location>
        <position position="125"/>
    </location>
</feature>
<sequence length="125" mass="14162">ETRDNIQLLAAFKLLQAAAESRDQTTIHANNIRLLDAFKLVQAAAETRDQTTIHANNIQLLAVFKLLQAAADRRDQTTVHAVISYYVGSTKHNREARIQHYNATRNQQQKQESKLQAVETTLSCY</sequence>
<organism evidence="1">
    <name type="scientific">Solanum chilense</name>
    <name type="common">Tomato</name>
    <name type="synonym">Lycopersicon chilense</name>
    <dbReference type="NCBI Taxonomy" id="4083"/>
    <lineage>
        <taxon>Eukaryota</taxon>
        <taxon>Viridiplantae</taxon>
        <taxon>Streptophyta</taxon>
        <taxon>Embryophyta</taxon>
        <taxon>Tracheophyta</taxon>
        <taxon>Spermatophyta</taxon>
        <taxon>Magnoliopsida</taxon>
        <taxon>eudicotyledons</taxon>
        <taxon>Gunneridae</taxon>
        <taxon>Pentapetalae</taxon>
        <taxon>asterids</taxon>
        <taxon>lamiids</taxon>
        <taxon>Solanales</taxon>
        <taxon>Solanaceae</taxon>
        <taxon>Solanoideae</taxon>
        <taxon>Solaneae</taxon>
        <taxon>Solanum</taxon>
        <taxon>Solanum subgen. Lycopersicon</taxon>
    </lineage>
</organism>
<gene>
    <name evidence="1" type="ORF">EJD97_024107</name>
</gene>
<dbReference type="EMBL" id="RXGB01080910">
    <property type="protein sequence ID" value="TMW80083.1"/>
    <property type="molecule type" value="Genomic_DNA"/>
</dbReference>
<accession>A0A6N2AJB1</accession>